<dbReference type="AlphaFoldDB" id="Q69ND9"/>
<protein>
    <submittedName>
        <fullName evidence="1">Uncharacterized protein</fullName>
    </submittedName>
</protein>
<dbReference type="Proteomes" id="UP000000763">
    <property type="component" value="Chromosome 9"/>
</dbReference>
<reference evidence="2" key="2">
    <citation type="journal article" date="2008" name="Nucleic Acids Res.">
        <title>The rice annotation project database (RAP-DB): 2008 update.</title>
        <authorList>
            <consortium name="The rice annotation project (RAP)"/>
        </authorList>
    </citation>
    <scope>GENOME REANNOTATION</scope>
    <source>
        <strain evidence="2">cv. Nipponbare</strain>
    </source>
</reference>
<proteinExistence type="predicted"/>
<evidence type="ECO:0000313" key="1">
    <source>
        <dbReference type="EMBL" id="BAD33788.1"/>
    </source>
</evidence>
<name>Q69ND9_ORYSJ</name>
<accession>Q69ND9</accession>
<dbReference type="EMBL" id="AP005683">
    <property type="protein sequence ID" value="BAD33788.1"/>
    <property type="molecule type" value="Genomic_DNA"/>
</dbReference>
<sequence length="62" mass="6633">MTSCSSAGKTSLPTSTTLLQLGVQFTGKLKRNAYPAFQYSPHPVSVRSGDKEVNAVLISYPT</sequence>
<reference evidence="2" key="1">
    <citation type="journal article" date="2005" name="Nature">
        <title>The map-based sequence of the rice genome.</title>
        <authorList>
            <consortium name="International rice genome sequencing project (IRGSP)"/>
            <person name="Matsumoto T."/>
            <person name="Wu J."/>
            <person name="Kanamori H."/>
            <person name="Katayose Y."/>
            <person name="Fujisawa M."/>
            <person name="Namiki N."/>
            <person name="Mizuno H."/>
            <person name="Yamamoto K."/>
            <person name="Antonio B.A."/>
            <person name="Baba T."/>
            <person name="Sakata K."/>
            <person name="Nagamura Y."/>
            <person name="Aoki H."/>
            <person name="Arikawa K."/>
            <person name="Arita K."/>
            <person name="Bito T."/>
            <person name="Chiden Y."/>
            <person name="Fujitsuka N."/>
            <person name="Fukunaka R."/>
            <person name="Hamada M."/>
            <person name="Harada C."/>
            <person name="Hayashi A."/>
            <person name="Hijishita S."/>
            <person name="Honda M."/>
            <person name="Hosokawa S."/>
            <person name="Ichikawa Y."/>
            <person name="Idonuma A."/>
            <person name="Iijima M."/>
            <person name="Ikeda M."/>
            <person name="Ikeno M."/>
            <person name="Ito K."/>
            <person name="Ito S."/>
            <person name="Ito T."/>
            <person name="Ito Y."/>
            <person name="Ito Y."/>
            <person name="Iwabuchi A."/>
            <person name="Kamiya K."/>
            <person name="Karasawa W."/>
            <person name="Kurita K."/>
            <person name="Katagiri S."/>
            <person name="Kikuta A."/>
            <person name="Kobayashi H."/>
            <person name="Kobayashi N."/>
            <person name="Machita K."/>
            <person name="Maehara T."/>
            <person name="Masukawa M."/>
            <person name="Mizubayashi T."/>
            <person name="Mukai Y."/>
            <person name="Nagasaki H."/>
            <person name="Nagata Y."/>
            <person name="Naito S."/>
            <person name="Nakashima M."/>
            <person name="Nakama Y."/>
            <person name="Nakamichi Y."/>
            <person name="Nakamura M."/>
            <person name="Meguro A."/>
            <person name="Negishi M."/>
            <person name="Ohta I."/>
            <person name="Ohta T."/>
            <person name="Okamoto M."/>
            <person name="Ono N."/>
            <person name="Saji S."/>
            <person name="Sakaguchi M."/>
            <person name="Sakai K."/>
            <person name="Shibata M."/>
            <person name="Shimokawa T."/>
            <person name="Song J."/>
            <person name="Takazaki Y."/>
            <person name="Terasawa K."/>
            <person name="Tsugane M."/>
            <person name="Tsuji K."/>
            <person name="Ueda S."/>
            <person name="Waki K."/>
            <person name="Yamagata H."/>
            <person name="Yamamoto M."/>
            <person name="Yamamoto S."/>
            <person name="Yamane H."/>
            <person name="Yoshiki S."/>
            <person name="Yoshihara R."/>
            <person name="Yukawa K."/>
            <person name="Zhong H."/>
            <person name="Yano M."/>
            <person name="Yuan Q."/>
            <person name="Ouyang S."/>
            <person name="Liu J."/>
            <person name="Jones K.M."/>
            <person name="Gansberger K."/>
            <person name="Moffat K."/>
            <person name="Hill J."/>
            <person name="Bera J."/>
            <person name="Fadrosh D."/>
            <person name="Jin S."/>
            <person name="Johri S."/>
            <person name="Kim M."/>
            <person name="Overton L."/>
            <person name="Reardon M."/>
            <person name="Tsitrin T."/>
            <person name="Vuong H."/>
            <person name="Weaver B."/>
            <person name="Ciecko A."/>
            <person name="Tallon L."/>
            <person name="Jackson J."/>
            <person name="Pai G."/>
            <person name="Aken S.V."/>
            <person name="Utterback T."/>
            <person name="Reidmuller S."/>
            <person name="Feldblyum T."/>
            <person name="Hsiao J."/>
            <person name="Zismann V."/>
            <person name="Iobst S."/>
            <person name="de Vazeille A.R."/>
            <person name="Buell C.R."/>
            <person name="Ying K."/>
            <person name="Li Y."/>
            <person name="Lu T."/>
            <person name="Huang Y."/>
            <person name="Zhao Q."/>
            <person name="Feng Q."/>
            <person name="Zhang L."/>
            <person name="Zhu J."/>
            <person name="Weng Q."/>
            <person name="Mu J."/>
            <person name="Lu Y."/>
            <person name="Fan D."/>
            <person name="Liu Y."/>
            <person name="Guan J."/>
            <person name="Zhang Y."/>
            <person name="Yu S."/>
            <person name="Liu X."/>
            <person name="Zhang Y."/>
            <person name="Hong G."/>
            <person name="Han B."/>
            <person name="Choisne N."/>
            <person name="Demange N."/>
            <person name="Orjeda G."/>
            <person name="Samain S."/>
            <person name="Cattolico L."/>
            <person name="Pelletier E."/>
            <person name="Couloux A."/>
            <person name="Segurens B."/>
            <person name="Wincker P."/>
            <person name="D'Hont A."/>
            <person name="Scarpelli C."/>
            <person name="Weissenbach J."/>
            <person name="Salanoubat M."/>
            <person name="Quetier F."/>
            <person name="Yu Y."/>
            <person name="Kim H.R."/>
            <person name="Rambo T."/>
            <person name="Currie J."/>
            <person name="Collura K."/>
            <person name="Luo M."/>
            <person name="Yang T."/>
            <person name="Ammiraju J.S.S."/>
            <person name="Engler F."/>
            <person name="Soderlund C."/>
            <person name="Wing R.A."/>
            <person name="Palmer L.E."/>
            <person name="de la Bastide M."/>
            <person name="Spiegel L."/>
            <person name="Nascimento L."/>
            <person name="Zutavern T."/>
            <person name="O'Shaughnessy A."/>
            <person name="Dike S."/>
            <person name="Dedhia N."/>
            <person name="Preston R."/>
            <person name="Balija V."/>
            <person name="McCombie W.R."/>
            <person name="Chow T."/>
            <person name="Chen H."/>
            <person name="Chung M."/>
            <person name="Chen C."/>
            <person name="Shaw J."/>
            <person name="Wu H."/>
            <person name="Hsiao K."/>
            <person name="Chao Y."/>
            <person name="Chu M."/>
            <person name="Cheng C."/>
            <person name="Hour A."/>
            <person name="Lee P."/>
            <person name="Lin S."/>
            <person name="Lin Y."/>
            <person name="Liou J."/>
            <person name="Liu S."/>
            <person name="Hsing Y."/>
            <person name="Raghuvanshi S."/>
            <person name="Mohanty A."/>
            <person name="Bharti A.K."/>
            <person name="Gaur A."/>
            <person name="Gupta V."/>
            <person name="Kumar D."/>
            <person name="Ravi V."/>
            <person name="Vij S."/>
            <person name="Kapur A."/>
            <person name="Khurana P."/>
            <person name="Khurana P."/>
            <person name="Khurana J.P."/>
            <person name="Tyagi A.K."/>
            <person name="Gaikwad K."/>
            <person name="Singh A."/>
            <person name="Dalal V."/>
            <person name="Srivastava S."/>
            <person name="Dixit A."/>
            <person name="Pal A.K."/>
            <person name="Ghazi I.A."/>
            <person name="Yadav M."/>
            <person name="Pandit A."/>
            <person name="Bhargava A."/>
            <person name="Sureshbabu K."/>
            <person name="Batra K."/>
            <person name="Sharma T.R."/>
            <person name="Mohapatra T."/>
            <person name="Singh N.K."/>
            <person name="Messing J."/>
            <person name="Nelson A.B."/>
            <person name="Fuks G."/>
            <person name="Kavchok S."/>
            <person name="Keizer G."/>
            <person name="Linton E."/>
            <person name="Llaca V."/>
            <person name="Song R."/>
            <person name="Tanyolac B."/>
            <person name="Young S."/>
            <person name="Ho-Il K."/>
            <person name="Hahn J.H."/>
            <person name="Sangsakoo G."/>
            <person name="Vanavichit A."/>
            <person name="de Mattos Luiz.A.T."/>
            <person name="Zimmer P.D."/>
            <person name="Malone G."/>
            <person name="Dellagostin O."/>
            <person name="de Oliveira A.C."/>
            <person name="Bevan M."/>
            <person name="Bancroft I."/>
            <person name="Minx P."/>
            <person name="Cordum H."/>
            <person name="Wilson R."/>
            <person name="Cheng Z."/>
            <person name="Jin W."/>
            <person name="Jiang J."/>
            <person name="Leong S.A."/>
            <person name="Iwama H."/>
            <person name="Gojobori T."/>
            <person name="Itoh T."/>
            <person name="Niimura Y."/>
            <person name="Fujii Y."/>
            <person name="Habara T."/>
            <person name="Sakai H."/>
            <person name="Sato Y."/>
            <person name="Wilson G."/>
            <person name="Kumar K."/>
            <person name="McCouch S."/>
            <person name="Juretic N."/>
            <person name="Hoen D."/>
            <person name="Wright S."/>
            <person name="Bruskiewich R."/>
            <person name="Bureau T."/>
            <person name="Miyao A."/>
            <person name="Hirochika H."/>
            <person name="Nishikawa T."/>
            <person name="Kadowaki K."/>
            <person name="Sugiura M."/>
            <person name="Burr B."/>
            <person name="Sasaki T."/>
        </authorList>
    </citation>
    <scope>NUCLEOTIDE SEQUENCE [LARGE SCALE GENOMIC DNA]</scope>
    <source>
        <strain evidence="2">cv. Nipponbare</strain>
    </source>
</reference>
<gene>
    <name evidence="1" type="primary">OJ1585_D02.25</name>
</gene>
<evidence type="ECO:0000313" key="2">
    <source>
        <dbReference type="Proteomes" id="UP000000763"/>
    </source>
</evidence>
<organism evidence="1 2">
    <name type="scientific">Oryza sativa subsp. japonica</name>
    <name type="common">Rice</name>
    <dbReference type="NCBI Taxonomy" id="39947"/>
    <lineage>
        <taxon>Eukaryota</taxon>
        <taxon>Viridiplantae</taxon>
        <taxon>Streptophyta</taxon>
        <taxon>Embryophyta</taxon>
        <taxon>Tracheophyta</taxon>
        <taxon>Spermatophyta</taxon>
        <taxon>Magnoliopsida</taxon>
        <taxon>Liliopsida</taxon>
        <taxon>Poales</taxon>
        <taxon>Poaceae</taxon>
        <taxon>BOP clade</taxon>
        <taxon>Oryzoideae</taxon>
        <taxon>Oryzeae</taxon>
        <taxon>Oryzinae</taxon>
        <taxon>Oryza</taxon>
        <taxon>Oryza sativa</taxon>
    </lineage>
</organism>